<dbReference type="AlphaFoldDB" id="A0A9P7RXS9"/>
<organism evidence="1 2">
    <name type="scientific">Marasmius oreades</name>
    <name type="common">fairy-ring Marasmius</name>
    <dbReference type="NCBI Taxonomy" id="181124"/>
    <lineage>
        <taxon>Eukaryota</taxon>
        <taxon>Fungi</taxon>
        <taxon>Dikarya</taxon>
        <taxon>Basidiomycota</taxon>
        <taxon>Agaricomycotina</taxon>
        <taxon>Agaricomycetes</taxon>
        <taxon>Agaricomycetidae</taxon>
        <taxon>Agaricales</taxon>
        <taxon>Marasmiineae</taxon>
        <taxon>Marasmiaceae</taxon>
        <taxon>Marasmius</taxon>
    </lineage>
</organism>
<comment type="caution">
    <text evidence="1">The sequence shown here is derived from an EMBL/GenBank/DDBJ whole genome shotgun (WGS) entry which is preliminary data.</text>
</comment>
<accession>A0A9P7RXS9</accession>
<evidence type="ECO:0000313" key="2">
    <source>
        <dbReference type="Proteomes" id="UP001049176"/>
    </source>
</evidence>
<sequence>MASIIWSAKSGSDWSDSDLDAYNITVVPVQPSEFFPNPDPSLDHIDPEILSSPFDATPLSLDAARYLRHLRLAIDAHQESFVDDFAAGTLRLLGFDQDIDPQSLLDTTFVLLVLVEDKTLANQTHDVEAQVIAEAIAAFQSNNDKRTRRWLDPLQSMTIPCITMIGTLPTFYLVPVTRELSAAVISGEYPATPTQVLQCRTELDSDLDSEAGMEDIEYRQLAFKRFLAFKTLARTHWEPVLQGF</sequence>
<dbReference type="EMBL" id="CM032186">
    <property type="protein sequence ID" value="KAG7091418.1"/>
    <property type="molecule type" value="Genomic_DNA"/>
</dbReference>
<dbReference type="RefSeq" id="XP_043007888.1">
    <property type="nucleotide sequence ID" value="XM_043155420.1"/>
</dbReference>
<protein>
    <submittedName>
        <fullName evidence="1">Uncharacterized protein</fullName>
    </submittedName>
</protein>
<dbReference type="Proteomes" id="UP001049176">
    <property type="component" value="Chromosome 6"/>
</dbReference>
<reference evidence="1" key="1">
    <citation type="journal article" date="2021" name="Genome Biol. Evol.">
        <title>The assembled and annotated genome of the fairy-ring fungus Marasmius oreades.</title>
        <authorList>
            <person name="Hiltunen M."/>
            <person name="Ament-Velasquez S.L."/>
            <person name="Johannesson H."/>
        </authorList>
    </citation>
    <scope>NUCLEOTIDE SEQUENCE</scope>
    <source>
        <strain evidence="1">03SP1</strain>
    </source>
</reference>
<name>A0A9P7RXS9_9AGAR</name>
<keyword evidence="2" id="KW-1185">Reference proteome</keyword>
<proteinExistence type="predicted"/>
<evidence type="ECO:0000313" key="1">
    <source>
        <dbReference type="EMBL" id="KAG7091418.1"/>
    </source>
</evidence>
<dbReference type="GeneID" id="66079530"/>
<dbReference type="KEGG" id="more:E1B28_010454"/>
<gene>
    <name evidence="1" type="ORF">E1B28_010454</name>
</gene>
<dbReference type="OrthoDB" id="3253976at2759"/>